<evidence type="ECO:0000256" key="1">
    <source>
        <dbReference type="ARBA" id="ARBA00004123"/>
    </source>
</evidence>
<evidence type="ECO:0000259" key="9">
    <source>
        <dbReference type="PROSITE" id="PS51370"/>
    </source>
</evidence>
<dbReference type="InterPro" id="IPR005333">
    <property type="entry name" value="Transcription_factor_TCP"/>
</dbReference>
<evidence type="ECO:0000256" key="3">
    <source>
        <dbReference type="ARBA" id="ARBA00023015"/>
    </source>
</evidence>
<evidence type="ECO:0000256" key="5">
    <source>
        <dbReference type="ARBA" id="ARBA00023163"/>
    </source>
</evidence>
<feature type="compositionally biased region" description="Low complexity" evidence="7">
    <location>
        <begin position="269"/>
        <end position="280"/>
    </location>
</feature>
<comment type="caution">
    <text evidence="10">The sequence shown here is derived from an EMBL/GenBank/DDBJ whole genome shotgun (WGS) entry which is preliminary data.</text>
</comment>
<dbReference type="Pfam" id="PF03634">
    <property type="entry name" value="TCP"/>
    <property type="match status" value="1"/>
</dbReference>
<feature type="non-terminal residue" evidence="10">
    <location>
        <position position="1"/>
    </location>
</feature>
<keyword evidence="4" id="KW-0238">DNA-binding</keyword>
<evidence type="ECO:0000313" key="10">
    <source>
        <dbReference type="EMBL" id="PON75400.1"/>
    </source>
</evidence>
<dbReference type="GO" id="GO:0003700">
    <property type="term" value="F:DNA-binding transcription factor activity"/>
    <property type="evidence" value="ECO:0007669"/>
    <property type="project" value="InterPro"/>
</dbReference>
<dbReference type="GO" id="GO:0005634">
    <property type="term" value="C:nucleus"/>
    <property type="evidence" value="ECO:0007669"/>
    <property type="project" value="UniProtKB-SubCell"/>
</dbReference>
<feature type="domain" description="R" evidence="9">
    <location>
        <begin position="248"/>
        <end position="265"/>
    </location>
</feature>
<keyword evidence="11" id="KW-1185">Reference proteome</keyword>
<dbReference type="PANTHER" id="PTHR31072:SF87">
    <property type="entry name" value="TRANSCRIPTION FACTOR TCP12"/>
    <property type="match status" value="1"/>
</dbReference>
<dbReference type="AlphaFoldDB" id="A0A2P5DQ39"/>
<gene>
    <name evidence="10" type="ORF">PanWU01x14_043670</name>
</gene>
<comment type="subcellular location">
    <subcellularLocation>
        <location evidence="1">Nucleus</location>
    </subcellularLocation>
</comment>
<feature type="compositionally biased region" description="Acidic residues" evidence="7">
    <location>
        <begin position="192"/>
        <end position="220"/>
    </location>
</feature>
<feature type="compositionally biased region" description="Basic and acidic residues" evidence="7">
    <location>
        <begin position="246"/>
        <end position="267"/>
    </location>
</feature>
<feature type="domain" description="TCP" evidence="8">
    <location>
        <begin position="121"/>
        <end position="179"/>
    </location>
</feature>
<evidence type="ECO:0000256" key="2">
    <source>
        <dbReference type="ARBA" id="ARBA00022473"/>
    </source>
</evidence>
<organism evidence="10 11">
    <name type="scientific">Parasponia andersonii</name>
    <name type="common">Sponia andersonii</name>
    <dbReference type="NCBI Taxonomy" id="3476"/>
    <lineage>
        <taxon>Eukaryota</taxon>
        <taxon>Viridiplantae</taxon>
        <taxon>Streptophyta</taxon>
        <taxon>Embryophyta</taxon>
        <taxon>Tracheophyta</taxon>
        <taxon>Spermatophyta</taxon>
        <taxon>Magnoliopsida</taxon>
        <taxon>eudicotyledons</taxon>
        <taxon>Gunneridae</taxon>
        <taxon>Pentapetalae</taxon>
        <taxon>rosids</taxon>
        <taxon>fabids</taxon>
        <taxon>Rosales</taxon>
        <taxon>Cannabaceae</taxon>
        <taxon>Parasponia</taxon>
    </lineage>
</organism>
<evidence type="ECO:0000259" key="8">
    <source>
        <dbReference type="PROSITE" id="PS51369"/>
    </source>
</evidence>
<proteinExistence type="predicted"/>
<keyword evidence="5" id="KW-0804">Transcription</keyword>
<accession>A0A2P5DQ39</accession>
<protein>
    <submittedName>
        <fullName evidence="10">TCP transcription factor</fullName>
    </submittedName>
</protein>
<dbReference type="GO" id="GO:2000032">
    <property type="term" value="P:regulation of secondary shoot formation"/>
    <property type="evidence" value="ECO:0007669"/>
    <property type="project" value="TreeGrafter"/>
</dbReference>
<feature type="region of interest" description="Disordered" evidence="7">
    <location>
        <begin position="103"/>
        <end position="131"/>
    </location>
</feature>
<dbReference type="OrthoDB" id="1162398at2759"/>
<dbReference type="PANTHER" id="PTHR31072">
    <property type="entry name" value="TRANSCRIPTION FACTOR TCP4-RELATED"/>
    <property type="match status" value="1"/>
</dbReference>
<dbReference type="InterPro" id="IPR017887">
    <property type="entry name" value="TF_TCP_subgr"/>
</dbReference>
<keyword evidence="6" id="KW-0539">Nucleus</keyword>
<keyword evidence="3" id="KW-0805">Transcription regulation</keyword>
<name>A0A2P5DQ39_PARAD</name>
<feature type="region of interest" description="Disordered" evidence="7">
    <location>
        <begin position="379"/>
        <end position="399"/>
    </location>
</feature>
<feature type="region of interest" description="Disordered" evidence="7">
    <location>
        <begin position="180"/>
        <end position="297"/>
    </location>
</feature>
<feature type="compositionally biased region" description="Polar residues" evidence="7">
    <location>
        <begin position="382"/>
        <end position="399"/>
    </location>
</feature>
<feature type="compositionally biased region" description="Basic residues" evidence="7">
    <location>
        <begin position="232"/>
        <end position="245"/>
    </location>
</feature>
<dbReference type="InterPro" id="IPR017888">
    <property type="entry name" value="CYC/TB1_R_domain"/>
</dbReference>
<dbReference type="PROSITE" id="PS51369">
    <property type="entry name" value="TCP"/>
    <property type="match status" value="1"/>
</dbReference>
<sequence length="453" mass="50821">NYQNFPLINQTNMPSKQLENIDDDHHHHHHHQIPNSNQEYYTHLPTIFEDDGVMLSHLLSQKQLSLASASITTTATTSHNDDMNITNSSSKVFLKKKQIIRGGGGAKTTTVNNSTRRRTGKKDRHSKISTAQGLRDRRMRLSLQIARKFFDLQDMLGFDKASKTIDWLFNKSKAAIRELKDSLTKRSSCSNNEDDGGGGGGDDDDDDDDDDVDEDHDDEILVGNVDMPGKEIRKKKNVRKLHHCLVAKESRDKARERARERTREKKMLQKSTQTSQKPQKNMVAGSEVSENQHHDDVDSVSMCEKFQAESVADYYSSMMMMMSSSGGANSEDDFLGLFPPGNWELINSSSKPHSFGHMNYKPLQISTTNTTSDIYEEKPSSIFHTSTSSTDTGEENPSSGFMAAETAAHHHEGENPNPNNDPVFFSTRTSTLISHIQDQDQLAGSNVFHGINF</sequence>
<evidence type="ECO:0000256" key="6">
    <source>
        <dbReference type="ARBA" id="ARBA00023242"/>
    </source>
</evidence>
<dbReference type="EMBL" id="JXTB01000024">
    <property type="protein sequence ID" value="PON75400.1"/>
    <property type="molecule type" value="Genomic_DNA"/>
</dbReference>
<evidence type="ECO:0000256" key="7">
    <source>
        <dbReference type="SAM" id="MobiDB-lite"/>
    </source>
</evidence>
<dbReference type="GO" id="GO:0043565">
    <property type="term" value="F:sequence-specific DNA binding"/>
    <property type="evidence" value="ECO:0007669"/>
    <property type="project" value="TreeGrafter"/>
</dbReference>
<feature type="compositionally biased region" description="Basic residues" evidence="7">
    <location>
        <begin position="115"/>
        <end position="127"/>
    </location>
</feature>
<feature type="region of interest" description="Disordered" evidence="7">
    <location>
        <begin position="17"/>
        <end position="37"/>
    </location>
</feature>
<dbReference type="Proteomes" id="UP000237105">
    <property type="component" value="Unassembled WGS sequence"/>
</dbReference>
<reference evidence="11" key="1">
    <citation type="submission" date="2016-06" db="EMBL/GenBank/DDBJ databases">
        <title>Parallel loss of symbiosis genes in relatives of nitrogen-fixing non-legume Parasponia.</title>
        <authorList>
            <person name="Van Velzen R."/>
            <person name="Holmer R."/>
            <person name="Bu F."/>
            <person name="Rutten L."/>
            <person name="Van Zeijl A."/>
            <person name="Liu W."/>
            <person name="Santuari L."/>
            <person name="Cao Q."/>
            <person name="Sharma T."/>
            <person name="Shen D."/>
            <person name="Roswanjaya Y."/>
            <person name="Wardhani T."/>
            <person name="Kalhor M.S."/>
            <person name="Jansen J."/>
            <person name="Van den Hoogen J."/>
            <person name="Gungor B."/>
            <person name="Hartog M."/>
            <person name="Hontelez J."/>
            <person name="Verver J."/>
            <person name="Yang W.-C."/>
            <person name="Schijlen E."/>
            <person name="Repin R."/>
            <person name="Schilthuizen M."/>
            <person name="Schranz E."/>
            <person name="Heidstra R."/>
            <person name="Miyata K."/>
            <person name="Fedorova E."/>
            <person name="Kohlen W."/>
            <person name="Bisseling T."/>
            <person name="Smit S."/>
            <person name="Geurts R."/>
        </authorList>
    </citation>
    <scope>NUCLEOTIDE SEQUENCE [LARGE SCALE GENOMIC DNA]</scope>
    <source>
        <strain evidence="11">cv. WU1-14</strain>
    </source>
</reference>
<evidence type="ECO:0000256" key="4">
    <source>
        <dbReference type="ARBA" id="ARBA00023125"/>
    </source>
</evidence>
<keyword evidence="2" id="KW-0217">Developmental protein</keyword>
<dbReference type="STRING" id="3476.A0A2P5DQ39"/>
<evidence type="ECO:0000313" key="11">
    <source>
        <dbReference type="Proteomes" id="UP000237105"/>
    </source>
</evidence>
<dbReference type="PROSITE" id="PS51370">
    <property type="entry name" value="R"/>
    <property type="match status" value="1"/>
</dbReference>